<dbReference type="EMBL" id="FXAT01000007">
    <property type="protein sequence ID" value="SMG55004.1"/>
    <property type="molecule type" value="Genomic_DNA"/>
</dbReference>
<dbReference type="AlphaFoldDB" id="A0A1X7LNB1"/>
<gene>
    <name evidence="3" type="ORF">SAMN06265784_10786</name>
</gene>
<evidence type="ECO:0000313" key="3">
    <source>
        <dbReference type="EMBL" id="SMG55004.1"/>
    </source>
</evidence>
<dbReference type="InterPro" id="IPR036938">
    <property type="entry name" value="PAP2/HPO_sf"/>
</dbReference>
<feature type="transmembrane region" description="Helical" evidence="1">
    <location>
        <begin position="119"/>
        <end position="150"/>
    </location>
</feature>
<dbReference type="Pfam" id="PF01569">
    <property type="entry name" value="PAP2"/>
    <property type="match status" value="1"/>
</dbReference>
<dbReference type="STRING" id="1515439.SAMN06265784_10786"/>
<sequence length="230" mass="26205">MQSFDTNIETFFAHLHLGTFSNLVLRAFTEMYTFRGLVLILVLWWIWFEPAERREWRREIVIATFVSGLLALAAGRLLAAFLPFRERPAFNHDLNLHFAASSLNDAMLSRWSSFPSDHAMLWMAIATGIFIVWRTGGVLAFLYTAVVICIPRAYFGFHYPTDLIAGAAIGVVIAILLTRTPIRIRYATPTLHWIERYPGLSSVLAFVLSFELVTQFDELRRLASAASKFL</sequence>
<dbReference type="SMART" id="SM00014">
    <property type="entry name" value="acidPPc"/>
    <property type="match status" value="1"/>
</dbReference>
<dbReference type="CDD" id="cd01610">
    <property type="entry name" value="PAP2_like"/>
    <property type="match status" value="1"/>
</dbReference>
<organism evidence="3 4">
    <name type="scientific">Paraburkholderia susongensis</name>
    <dbReference type="NCBI Taxonomy" id="1515439"/>
    <lineage>
        <taxon>Bacteria</taxon>
        <taxon>Pseudomonadati</taxon>
        <taxon>Pseudomonadota</taxon>
        <taxon>Betaproteobacteria</taxon>
        <taxon>Burkholderiales</taxon>
        <taxon>Burkholderiaceae</taxon>
        <taxon>Paraburkholderia</taxon>
    </lineage>
</organism>
<proteinExistence type="predicted"/>
<keyword evidence="1" id="KW-0812">Transmembrane</keyword>
<dbReference type="Gene3D" id="1.20.144.10">
    <property type="entry name" value="Phosphatidic acid phosphatase type 2/haloperoxidase"/>
    <property type="match status" value="1"/>
</dbReference>
<feature type="transmembrane region" description="Helical" evidence="1">
    <location>
        <begin position="157"/>
        <end position="177"/>
    </location>
</feature>
<evidence type="ECO:0000313" key="4">
    <source>
        <dbReference type="Proteomes" id="UP000193228"/>
    </source>
</evidence>
<feature type="domain" description="Phosphatidic acid phosphatase type 2/haloperoxidase" evidence="2">
    <location>
        <begin position="60"/>
        <end position="178"/>
    </location>
</feature>
<dbReference type="SUPFAM" id="SSF48317">
    <property type="entry name" value="Acid phosphatase/Vanadium-dependent haloperoxidase"/>
    <property type="match status" value="1"/>
</dbReference>
<feature type="transmembrane region" description="Helical" evidence="1">
    <location>
        <begin position="60"/>
        <end position="84"/>
    </location>
</feature>
<keyword evidence="1" id="KW-0472">Membrane</keyword>
<protein>
    <submittedName>
        <fullName evidence="3">Undecaprenyl-diphosphatase</fullName>
    </submittedName>
</protein>
<keyword evidence="1" id="KW-1133">Transmembrane helix</keyword>
<accession>A0A1X7LNB1</accession>
<feature type="transmembrane region" description="Helical" evidence="1">
    <location>
        <begin position="31"/>
        <end position="48"/>
    </location>
</feature>
<dbReference type="PANTHER" id="PTHR14969">
    <property type="entry name" value="SPHINGOSINE-1-PHOSPHATE PHOSPHOHYDROLASE"/>
    <property type="match status" value="1"/>
</dbReference>
<dbReference type="RefSeq" id="WP_085486691.1">
    <property type="nucleotide sequence ID" value="NZ_FXAT01000007.1"/>
</dbReference>
<keyword evidence="4" id="KW-1185">Reference proteome</keyword>
<evidence type="ECO:0000256" key="1">
    <source>
        <dbReference type="SAM" id="Phobius"/>
    </source>
</evidence>
<dbReference type="InterPro" id="IPR000326">
    <property type="entry name" value="PAP2/HPO"/>
</dbReference>
<evidence type="ECO:0000259" key="2">
    <source>
        <dbReference type="SMART" id="SM00014"/>
    </source>
</evidence>
<name>A0A1X7LNB1_9BURK</name>
<dbReference type="Proteomes" id="UP000193228">
    <property type="component" value="Unassembled WGS sequence"/>
</dbReference>
<dbReference type="PANTHER" id="PTHR14969:SF13">
    <property type="entry name" value="AT30094P"/>
    <property type="match status" value="1"/>
</dbReference>
<dbReference type="OrthoDB" id="9801622at2"/>
<reference evidence="4" key="1">
    <citation type="submission" date="2017-04" db="EMBL/GenBank/DDBJ databases">
        <authorList>
            <person name="Varghese N."/>
            <person name="Submissions S."/>
        </authorList>
    </citation>
    <scope>NUCLEOTIDE SEQUENCE [LARGE SCALE GENOMIC DNA]</scope>
    <source>
        <strain evidence="4">LMG 29540</strain>
    </source>
</reference>